<dbReference type="EMBL" id="JARQWQ010000006">
    <property type="protein sequence ID" value="KAK2571416.1"/>
    <property type="molecule type" value="Genomic_DNA"/>
</dbReference>
<name>A0AAD9R296_ACRCE</name>
<evidence type="ECO:0000313" key="1">
    <source>
        <dbReference type="EMBL" id="KAK2571416.1"/>
    </source>
</evidence>
<reference evidence="1" key="1">
    <citation type="journal article" date="2023" name="G3 (Bethesda)">
        <title>Whole genome assembly and annotation of the endangered Caribbean coral Acropora cervicornis.</title>
        <authorList>
            <person name="Selwyn J.D."/>
            <person name="Vollmer S.V."/>
        </authorList>
    </citation>
    <scope>NUCLEOTIDE SEQUENCE</scope>
    <source>
        <strain evidence="1">K2</strain>
    </source>
</reference>
<protein>
    <submittedName>
        <fullName evidence="1">Uncharacterized protein</fullName>
    </submittedName>
</protein>
<evidence type="ECO:0000313" key="2">
    <source>
        <dbReference type="Proteomes" id="UP001249851"/>
    </source>
</evidence>
<dbReference type="AlphaFoldDB" id="A0AAD9R296"/>
<dbReference type="Proteomes" id="UP001249851">
    <property type="component" value="Unassembled WGS sequence"/>
</dbReference>
<comment type="caution">
    <text evidence="1">The sequence shown here is derived from an EMBL/GenBank/DDBJ whole genome shotgun (WGS) entry which is preliminary data.</text>
</comment>
<sequence length="116" mass="12991">MDSKQQREILFLKECTNSAILSVQITRTQVVVPGLLEWCNLELQHQEVLLAGKGDSRLWMQDGDPSQNSALAKAAIARVNSKRLSNFHLEVQTYMLSKTCLLSLIASFESKQGITK</sequence>
<reference evidence="1" key="2">
    <citation type="journal article" date="2023" name="Science">
        <title>Genomic signatures of disease resistance in endangered staghorn corals.</title>
        <authorList>
            <person name="Vollmer S.V."/>
            <person name="Selwyn J.D."/>
            <person name="Despard B.A."/>
            <person name="Roesel C.L."/>
        </authorList>
    </citation>
    <scope>NUCLEOTIDE SEQUENCE</scope>
    <source>
        <strain evidence="1">K2</strain>
    </source>
</reference>
<organism evidence="1 2">
    <name type="scientific">Acropora cervicornis</name>
    <name type="common">Staghorn coral</name>
    <dbReference type="NCBI Taxonomy" id="6130"/>
    <lineage>
        <taxon>Eukaryota</taxon>
        <taxon>Metazoa</taxon>
        <taxon>Cnidaria</taxon>
        <taxon>Anthozoa</taxon>
        <taxon>Hexacorallia</taxon>
        <taxon>Scleractinia</taxon>
        <taxon>Astrocoeniina</taxon>
        <taxon>Acroporidae</taxon>
        <taxon>Acropora</taxon>
    </lineage>
</organism>
<keyword evidence="2" id="KW-1185">Reference proteome</keyword>
<gene>
    <name evidence="1" type="ORF">P5673_004007</name>
</gene>
<accession>A0AAD9R296</accession>
<proteinExistence type="predicted"/>